<dbReference type="InterPro" id="IPR000212">
    <property type="entry name" value="DNA_helicase_UvrD/REP"/>
</dbReference>
<dbReference type="OrthoDB" id="6729494at2759"/>
<dbReference type="GO" id="GO:0000725">
    <property type="term" value="P:recombinational repair"/>
    <property type="evidence" value="ECO:0007669"/>
    <property type="project" value="TreeGrafter"/>
</dbReference>
<evidence type="ECO:0000256" key="1">
    <source>
        <dbReference type="ARBA" id="ARBA00022741"/>
    </source>
</evidence>
<evidence type="ECO:0000256" key="4">
    <source>
        <dbReference type="ARBA" id="ARBA00022840"/>
    </source>
</evidence>
<keyword evidence="4" id="KW-0067">ATP-binding</keyword>
<dbReference type="PROSITE" id="PS51198">
    <property type="entry name" value="UVRD_HELICASE_ATP_BIND"/>
    <property type="match status" value="1"/>
</dbReference>
<accession>A0A7R8WAY7</accession>
<dbReference type="GO" id="GO:0005524">
    <property type="term" value="F:ATP binding"/>
    <property type="evidence" value="ECO:0007669"/>
    <property type="project" value="UniProtKB-UniRule"/>
</dbReference>
<dbReference type="InterPro" id="IPR014016">
    <property type="entry name" value="UvrD-like_ATP-bd"/>
</dbReference>
<dbReference type="GO" id="GO:0016787">
    <property type="term" value="F:hydrolase activity"/>
    <property type="evidence" value="ECO:0007669"/>
    <property type="project" value="UniProtKB-UniRule"/>
</dbReference>
<proteinExistence type="predicted"/>
<reference evidence="6" key="1">
    <citation type="submission" date="2020-11" db="EMBL/GenBank/DDBJ databases">
        <authorList>
            <person name="Tran Van P."/>
        </authorList>
    </citation>
    <scope>NUCLEOTIDE SEQUENCE</scope>
</reference>
<dbReference type="PANTHER" id="PTHR11070:SF2">
    <property type="entry name" value="ATP-DEPENDENT DNA HELICASE SRS2"/>
    <property type="match status" value="1"/>
</dbReference>
<dbReference type="Gene3D" id="1.10.10.160">
    <property type="match status" value="1"/>
</dbReference>
<evidence type="ECO:0000256" key="5">
    <source>
        <dbReference type="ARBA" id="ARBA00023125"/>
    </source>
</evidence>
<dbReference type="EMBL" id="OB661450">
    <property type="protein sequence ID" value="CAD7228247.1"/>
    <property type="molecule type" value="Genomic_DNA"/>
</dbReference>
<keyword evidence="2" id="KW-0378">Hydrolase</keyword>
<keyword evidence="1" id="KW-0547">Nucleotide-binding</keyword>
<name>A0A7R8WAY7_9CRUS</name>
<evidence type="ECO:0000313" key="6">
    <source>
        <dbReference type="EMBL" id="CAD7228247.1"/>
    </source>
</evidence>
<dbReference type="InterPro" id="IPR027417">
    <property type="entry name" value="P-loop_NTPase"/>
</dbReference>
<keyword evidence="3" id="KW-0347">Helicase</keyword>
<dbReference type="GO" id="GO:0033202">
    <property type="term" value="C:DNA helicase complex"/>
    <property type="evidence" value="ECO:0007669"/>
    <property type="project" value="TreeGrafter"/>
</dbReference>
<sequence>MARVTEDRVDLLTIAYGDVTNPDTQRQLGAFPRWMNAVAKEYPTIYWNYGARIEGDVNCDDQEEHIMTGMKMGEEYPEIHLVVIESPLVGLTAAGMNSAMTFTIDHDPRAEEQEQKLAAQNALYDDLNPAQKEAVLATEGPVLVLAGAGTGKTRVLTTRLAHLLQSNLAFPGQILAVTFTNKAAQEMKNRVSATMGGMPVEGWWLGTFHSLAARMLRHHAGLVGLDSNFTILDADDQVRLCKQLLEEYQIDPKKNPPKTVADIISSWKDKGKTPSDIQASEVGDFANGVK</sequence>
<dbReference type="Gene3D" id="3.40.50.300">
    <property type="entry name" value="P-loop containing nucleotide triphosphate hydrolases"/>
    <property type="match status" value="1"/>
</dbReference>
<protein>
    <submittedName>
        <fullName evidence="6">Uncharacterized protein</fullName>
    </submittedName>
</protein>
<dbReference type="PANTHER" id="PTHR11070">
    <property type="entry name" value="UVRD / RECB / PCRA DNA HELICASE FAMILY MEMBER"/>
    <property type="match status" value="1"/>
</dbReference>
<dbReference type="GO" id="GO:0043138">
    <property type="term" value="F:3'-5' DNA helicase activity"/>
    <property type="evidence" value="ECO:0007669"/>
    <property type="project" value="TreeGrafter"/>
</dbReference>
<dbReference type="CDD" id="cd17932">
    <property type="entry name" value="DEXQc_UvrD"/>
    <property type="match status" value="1"/>
</dbReference>
<evidence type="ECO:0000256" key="3">
    <source>
        <dbReference type="ARBA" id="ARBA00022806"/>
    </source>
</evidence>
<keyword evidence="5" id="KW-0238">DNA-binding</keyword>
<gene>
    <name evidence="6" type="ORF">CTOB1V02_LOCUS6135</name>
</gene>
<organism evidence="6">
    <name type="scientific">Cyprideis torosa</name>
    <dbReference type="NCBI Taxonomy" id="163714"/>
    <lineage>
        <taxon>Eukaryota</taxon>
        <taxon>Metazoa</taxon>
        <taxon>Ecdysozoa</taxon>
        <taxon>Arthropoda</taxon>
        <taxon>Crustacea</taxon>
        <taxon>Oligostraca</taxon>
        <taxon>Ostracoda</taxon>
        <taxon>Podocopa</taxon>
        <taxon>Podocopida</taxon>
        <taxon>Cytherocopina</taxon>
        <taxon>Cytheroidea</taxon>
        <taxon>Cytherideidae</taxon>
        <taxon>Cyprideis</taxon>
    </lineage>
</organism>
<dbReference type="GO" id="GO:0003677">
    <property type="term" value="F:DNA binding"/>
    <property type="evidence" value="ECO:0007669"/>
    <property type="project" value="UniProtKB-KW"/>
</dbReference>
<evidence type="ECO:0000256" key="2">
    <source>
        <dbReference type="ARBA" id="ARBA00022801"/>
    </source>
</evidence>
<dbReference type="AlphaFoldDB" id="A0A7R8WAY7"/>
<dbReference type="InterPro" id="IPR013986">
    <property type="entry name" value="DExx_box_DNA_helicase_dom_sf"/>
</dbReference>
<dbReference type="SUPFAM" id="SSF52540">
    <property type="entry name" value="P-loop containing nucleoside triphosphate hydrolases"/>
    <property type="match status" value="1"/>
</dbReference>
<dbReference type="Pfam" id="PF00580">
    <property type="entry name" value="UvrD-helicase"/>
    <property type="match status" value="1"/>
</dbReference>
<dbReference type="GO" id="GO:0005829">
    <property type="term" value="C:cytosol"/>
    <property type="evidence" value="ECO:0007669"/>
    <property type="project" value="TreeGrafter"/>
</dbReference>